<protein>
    <submittedName>
        <fullName evidence="1">Uncharacterized protein</fullName>
    </submittedName>
</protein>
<dbReference type="GeneID" id="17357014"/>
<sequence length="115" mass="12789">MSTQAVPGSGYDLALTRDALQHLPCRRVVASLKNLAFSGVKYLLIGSYRSSANVDIRTGAYFLINLALPPYGIHPDSVYDERHKEDKLLYFYRASELQKEDFAAMAARCGGNETQ</sequence>
<dbReference type="KEGG" id="cvr:CHLNCDRAFT_142925"/>
<reference evidence="1 2" key="1">
    <citation type="journal article" date="2010" name="Plant Cell">
        <title>The Chlorella variabilis NC64A genome reveals adaptation to photosymbiosis, coevolution with viruses, and cryptic sex.</title>
        <authorList>
            <person name="Blanc G."/>
            <person name="Duncan G."/>
            <person name="Agarkova I."/>
            <person name="Borodovsky M."/>
            <person name="Gurnon J."/>
            <person name="Kuo A."/>
            <person name="Lindquist E."/>
            <person name="Lucas S."/>
            <person name="Pangilinan J."/>
            <person name="Polle J."/>
            <person name="Salamov A."/>
            <person name="Terry A."/>
            <person name="Yamada T."/>
            <person name="Dunigan D.D."/>
            <person name="Grigoriev I.V."/>
            <person name="Claverie J.M."/>
            <person name="Van Etten J.L."/>
        </authorList>
    </citation>
    <scope>NUCLEOTIDE SEQUENCE [LARGE SCALE GENOMIC DNA]</scope>
    <source>
        <strain evidence="1 2">NC64A</strain>
    </source>
</reference>
<evidence type="ECO:0000313" key="2">
    <source>
        <dbReference type="Proteomes" id="UP000008141"/>
    </source>
</evidence>
<dbReference type="AlphaFoldDB" id="E1Z931"/>
<dbReference type="RefSeq" id="XP_005849548.1">
    <property type="nucleotide sequence ID" value="XM_005849486.1"/>
</dbReference>
<dbReference type="InParanoid" id="E1Z931"/>
<name>E1Z931_CHLVA</name>
<evidence type="ECO:0000313" key="1">
    <source>
        <dbReference type="EMBL" id="EFN57446.1"/>
    </source>
</evidence>
<organism evidence="2">
    <name type="scientific">Chlorella variabilis</name>
    <name type="common">Green alga</name>
    <dbReference type="NCBI Taxonomy" id="554065"/>
    <lineage>
        <taxon>Eukaryota</taxon>
        <taxon>Viridiplantae</taxon>
        <taxon>Chlorophyta</taxon>
        <taxon>core chlorophytes</taxon>
        <taxon>Trebouxiophyceae</taxon>
        <taxon>Chlorellales</taxon>
        <taxon>Chlorellaceae</taxon>
        <taxon>Chlorella clade</taxon>
        <taxon>Chlorella</taxon>
    </lineage>
</organism>
<accession>E1Z931</accession>
<keyword evidence="2" id="KW-1185">Reference proteome</keyword>
<proteinExistence type="predicted"/>
<dbReference type="Proteomes" id="UP000008141">
    <property type="component" value="Unassembled WGS sequence"/>
</dbReference>
<dbReference type="EMBL" id="GL433839">
    <property type="protein sequence ID" value="EFN57446.1"/>
    <property type="molecule type" value="Genomic_DNA"/>
</dbReference>
<dbReference type="OrthoDB" id="9991036at2759"/>
<gene>
    <name evidence="1" type="ORF">CHLNCDRAFT_142925</name>
</gene>